<accession>A0A377BSP7</accession>
<protein>
    <submittedName>
        <fullName evidence="2">NADH-quinone oxidoreductase subunit L</fullName>
        <ecNumber evidence="2">1.6.5.11</ecNumber>
    </submittedName>
</protein>
<evidence type="ECO:0000313" key="2">
    <source>
        <dbReference type="EMBL" id="STL75448.1"/>
    </source>
</evidence>
<sequence length="89" mass="9685">MRCADEHACLTIILPLIGFVLLAFSRGRWSENVSAIVGVGSVGLAALVTAFIGVDFFANGEQSYSQPLWTWMSVATLTSVLTWCWTACR</sequence>
<feature type="transmembrane region" description="Helical" evidence="1">
    <location>
        <begin position="6"/>
        <end position="24"/>
    </location>
</feature>
<keyword evidence="2" id="KW-0560">Oxidoreductase</keyword>
<keyword evidence="1" id="KW-0472">Membrane</keyword>
<name>A0A377BSP7_ECOLX</name>
<evidence type="ECO:0000256" key="1">
    <source>
        <dbReference type="SAM" id="Phobius"/>
    </source>
</evidence>
<feature type="transmembrane region" description="Helical" evidence="1">
    <location>
        <begin position="36"/>
        <end position="57"/>
    </location>
</feature>
<gene>
    <name evidence="2" type="primary">nuoL_4</name>
    <name evidence="2" type="ORF">NCTC13148_01995</name>
</gene>
<reference evidence="2 3" key="1">
    <citation type="submission" date="2018-06" db="EMBL/GenBank/DDBJ databases">
        <authorList>
            <consortium name="Pathogen Informatics"/>
            <person name="Doyle S."/>
        </authorList>
    </citation>
    <scope>NUCLEOTIDE SEQUENCE [LARGE SCALE GENOMIC DNA]</scope>
    <source>
        <strain evidence="2 3">NCTC13148</strain>
    </source>
</reference>
<organism evidence="2 3">
    <name type="scientific">Escherichia coli</name>
    <dbReference type="NCBI Taxonomy" id="562"/>
    <lineage>
        <taxon>Bacteria</taxon>
        <taxon>Pseudomonadati</taxon>
        <taxon>Pseudomonadota</taxon>
        <taxon>Gammaproteobacteria</taxon>
        <taxon>Enterobacterales</taxon>
        <taxon>Enterobacteriaceae</taxon>
        <taxon>Escherichia</taxon>
    </lineage>
</organism>
<proteinExistence type="predicted"/>
<dbReference type="EC" id="1.6.5.11" evidence="2"/>
<dbReference type="AlphaFoldDB" id="A0A377BSP7"/>
<keyword evidence="1" id="KW-0812">Transmembrane</keyword>
<dbReference type="Proteomes" id="UP000254255">
    <property type="component" value="Unassembled WGS sequence"/>
</dbReference>
<dbReference type="EMBL" id="UGET01000004">
    <property type="protein sequence ID" value="STL75448.1"/>
    <property type="molecule type" value="Genomic_DNA"/>
</dbReference>
<keyword evidence="1" id="KW-1133">Transmembrane helix</keyword>
<evidence type="ECO:0000313" key="3">
    <source>
        <dbReference type="Proteomes" id="UP000254255"/>
    </source>
</evidence>
<dbReference type="GO" id="GO:0016491">
    <property type="term" value="F:oxidoreductase activity"/>
    <property type="evidence" value="ECO:0007669"/>
    <property type="project" value="UniProtKB-KW"/>
</dbReference>
<feature type="transmembrane region" description="Helical" evidence="1">
    <location>
        <begin position="69"/>
        <end position="88"/>
    </location>
</feature>